<dbReference type="Proteomes" id="UP000321367">
    <property type="component" value="Unassembled WGS sequence"/>
</dbReference>
<dbReference type="RefSeq" id="WP_146929031.1">
    <property type="nucleotide sequence ID" value="NZ_CBCSHZ010000001.1"/>
</dbReference>
<gene>
    <name evidence="1" type="ORF">ES724_02320</name>
</gene>
<reference evidence="1 2" key="1">
    <citation type="submission" date="2019-08" db="EMBL/GenBank/DDBJ databases">
        <title>Genome sequence of Gillisia hiemivivida IC154 (type strain).</title>
        <authorList>
            <person name="Bowman J.P."/>
        </authorList>
    </citation>
    <scope>NUCLEOTIDE SEQUENCE [LARGE SCALE GENOMIC DNA]</scope>
    <source>
        <strain evidence="1 2">IC154</strain>
    </source>
</reference>
<protein>
    <recommendedName>
        <fullName evidence="3">TerB family tellurite resistance protein</fullName>
    </recommendedName>
</protein>
<evidence type="ECO:0000313" key="1">
    <source>
        <dbReference type="EMBL" id="TXD95011.1"/>
    </source>
</evidence>
<proteinExistence type="predicted"/>
<dbReference type="EMBL" id="VORY01000002">
    <property type="protein sequence ID" value="TXD95011.1"/>
    <property type="molecule type" value="Genomic_DNA"/>
</dbReference>
<dbReference type="OrthoDB" id="9770030at2"/>
<evidence type="ECO:0008006" key="3">
    <source>
        <dbReference type="Google" id="ProtNLM"/>
    </source>
</evidence>
<evidence type="ECO:0000313" key="2">
    <source>
        <dbReference type="Proteomes" id="UP000321367"/>
    </source>
</evidence>
<dbReference type="AlphaFoldDB" id="A0A5C6ZXH4"/>
<accession>A0A5C6ZXH4</accession>
<name>A0A5C6ZXH4_9FLAO</name>
<sequence length="111" mass="13247">MKNESKYWSKQELKIYILLLCAKADSIESDVEINMIKSKIDSKTFDRLYKEFSCDDEDLCLDKIQSAVAKHEYSNKELKGLRKEIHELFLSDKQYNLKERNLDRLLDTMLY</sequence>
<comment type="caution">
    <text evidence="1">The sequence shown here is derived from an EMBL/GenBank/DDBJ whole genome shotgun (WGS) entry which is preliminary data.</text>
</comment>
<organism evidence="1 2">
    <name type="scientific">Gillisia hiemivivida</name>
    <dbReference type="NCBI Taxonomy" id="291190"/>
    <lineage>
        <taxon>Bacteria</taxon>
        <taxon>Pseudomonadati</taxon>
        <taxon>Bacteroidota</taxon>
        <taxon>Flavobacteriia</taxon>
        <taxon>Flavobacteriales</taxon>
        <taxon>Flavobacteriaceae</taxon>
        <taxon>Gillisia</taxon>
    </lineage>
</organism>
<keyword evidence="2" id="KW-1185">Reference proteome</keyword>